<proteinExistence type="predicted"/>
<dbReference type="AlphaFoldDB" id="A0A426QFJ9"/>
<comment type="caution">
    <text evidence="1">The sequence shown here is derived from an EMBL/GenBank/DDBJ whole genome shotgun (WGS) entry which is preliminary data.</text>
</comment>
<name>A0A426QFJ9_9GAMM</name>
<accession>A0A426QFJ9</accession>
<protein>
    <submittedName>
        <fullName evidence="1">Uncharacterized protein</fullName>
    </submittedName>
</protein>
<keyword evidence="2" id="KW-1185">Reference proteome</keyword>
<dbReference type="RefSeq" id="WP_125179744.1">
    <property type="nucleotide sequence ID" value="NZ_QZMU01000001.1"/>
</dbReference>
<sequence length="151" mass="17123">MNYEIPKELITALRSLKRKHGATVFNAAIEALAYGELSLTEGKRGRPKVPDAARLLFSYAEVQARMDIDEMTKEEAAKDIEANPSTFISLEEGAGGTLAPRNPTFRCAKTILKLYHEALKYRKEYPESNTEAFDTMLDQARKMRLLLQQRK</sequence>
<dbReference type="EMBL" id="QZMU01000001">
    <property type="protein sequence ID" value="RRQ20529.1"/>
    <property type="molecule type" value="Genomic_DNA"/>
</dbReference>
<evidence type="ECO:0000313" key="2">
    <source>
        <dbReference type="Proteomes" id="UP000287798"/>
    </source>
</evidence>
<evidence type="ECO:0000313" key="1">
    <source>
        <dbReference type="EMBL" id="RRQ20529.1"/>
    </source>
</evidence>
<organism evidence="1 2">
    <name type="scientific">Thiohalobacter thiocyanaticus</name>
    <dbReference type="NCBI Taxonomy" id="585455"/>
    <lineage>
        <taxon>Bacteria</taxon>
        <taxon>Pseudomonadati</taxon>
        <taxon>Pseudomonadota</taxon>
        <taxon>Gammaproteobacteria</taxon>
        <taxon>Thiohalobacterales</taxon>
        <taxon>Thiohalobacteraceae</taxon>
        <taxon>Thiohalobacter</taxon>
    </lineage>
</organism>
<dbReference type="Proteomes" id="UP000287798">
    <property type="component" value="Unassembled WGS sequence"/>
</dbReference>
<gene>
    <name evidence="1" type="ORF">D6C00_00010</name>
</gene>
<reference evidence="1 2" key="1">
    <citation type="journal article" date="2010" name="Int. J. Syst. Evol. Microbiol.">
        <title>Thiohalobacter thiocyanaticus gen. nov., sp. nov., a moderately halophilic, sulfur-oxidizing gammaproteobacterium from hypersaline lakes, that utilizes thiocyanate.</title>
        <authorList>
            <person name="Sorokin D.Y."/>
            <person name="Kovaleva O.L."/>
            <person name="Tourova T.P."/>
            <person name="Muyzer G."/>
        </authorList>
    </citation>
    <scope>NUCLEOTIDE SEQUENCE [LARGE SCALE GENOMIC DNA]</scope>
    <source>
        <strain evidence="1 2">Hrh1</strain>
    </source>
</reference>